<proteinExistence type="inferred from homology"/>
<dbReference type="Gene3D" id="3.30.428.10">
    <property type="entry name" value="HIT-like"/>
    <property type="match status" value="1"/>
</dbReference>
<dbReference type="STRING" id="759272.G0S2K6"/>
<organism evidence="14">
    <name type="scientific">Chaetomium thermophilum (strain DSM 1495 / CBS 144.50 / IMI 039719)</name>
    <name type="common">Thermochaetoides thermophila</name>
    <dbReference type="NCBI Taxonomy" id="759272"/>
    <lineage>
        <taxon>Eukaryota</taxon>
        <taxon>Fungi</taxon>
        <taxon>Dikarya</taxon>
        <taxon>Ascomycota</taxon>
        <taxon>Pezizomycotina</taxon>
        <taxon>Sordariomycetes</taxon>
        <taxon>Sordariomycetidae</taxon>
        <taxon>Sordariales</taxon>
        <taxon>Chaetomiaceae</taxon>
        <taxon>Thermochaetoides</taxon>
    </lineage>
</organism>
<evidence type="ECO:0000256" key="10">
    <source>
        <dbReference type="PIRSR" id="PIRSR601310-3"/>
    </source>
</evidence>
<comment type="cofactor">
    <cofactor evidence="1">
        <name>Mg(2+)</name>
        <dbReference type="ChEBI" id="CHEBI:18420"/>
    </cofactor>
</comment>
<evidence type="ECO:0000256" key="4">
    <source>
        <dbReference type="ARBA" id="ARBA00022842"/>
    </source>
</evidence>
<dbReference type="PROSITE" id="PS51084">
    <property type="entry name" value="HIT_2"/>
    <property type="match status" value="1"/>
</dbReference>
<dbReference type="GeneID" id="18255794"/>
<keyword evidence="2" id="KW-0547">Nucleotide-binding</keyword>
<evidence type="ECO:0000256" key="6">
    <source>
        <dbReference type="ARBA" id="ARBA00052319"/>
    </source>
</evidence>
<dbReference type="GO" id="GO:0016787">
    <property type="term" value="F:hydrolase activity"/>
    <property type="evidence" value="ECO:0007669"/>
    <property type="project" value="UniProtKB-KW"/>
</dbReference>
<keyword evidence="14" id="KW-1185">Reference proteome</keyword>
<accession>G0S2K6</accession>
<comment type="catalytic activity">
    <reaction evidence="6">
        <text>adenosine 5'-phosphoramidate + H2O = NH4(+) + AMP</text>
        <dbReference type="Rhea" id="RHEA:67916"/>
        <dbReference type="ChEBI" id="CHEBI:15377"/>
        <dbReference type="ChEBI" id="CHEBI:28938"/>
        <dbReference type="ChEBI" id="CHEBI:57890"/>
        <dbReference type="ChEBI" id="CHEBI:456215"/>
    </reaction>
    <physiologicalReaction direction="left-to-right" evidence="6">
        <dbReference type="Rhea" id="RHEA:67917"/>
    </physiologicalReaction>
</comment>
<dbReference type="AlphaFoldDB" id="G0S2K6"/>
<feature type="short sequence motif" description="Histidine triad motif" evidence="10 11">
    <location>
        <begin position="96"/>
        <end position="100"/>
    </location>
</feature>
<feature type="active site" description="Tele-AMP-histidine intermediate" evidence="9">
    <location>
        <position position="98"/>
    </location>
</feature>
<reference evidence="13 14" key="1">
    <citation type="journal article" date="2011" name="Cell">
        <title>Insight into structure and assembly of the nuclear pore complex by utilizing the genome of a eukaryotic thermophile.</title>
        <authorList>
            <person name="Amlacher S."/>
            <person name="Sarges P."/>
            <person name="Flemming D."/>
            <person name="van Noort V."/>
            <person name="Kunze R."/>
            <person name="Devos D.P."/>
            <person name="Arumugam M."/>
            <person name="Bork P."/>
            <person name="Hurt E."/>
        </authorList>
    </citation>
    <scope>NUCLEOTIDE SEQUENCE [LARGE SCALE GENOMIC DNA]</scope>
    <source>
        <strain evidence="14">DSM 1495 / CBS 144.50 / IMI 039719</strain>
    </source>
</reference>
<dbReference type="SUPFAM" id="SSF54197">
    <property type="entry name" value="HIT-like"/>
    <property type="match status" value="1"/>
</dbReference>
<dbReference type="EMBL" id="GL988040">
    <property type="protein sequence ID" value="EGS22239.1"/>
    <property type="molecule type" value="Genomic_DNA"/>
</dbReference>
<dbReference type="PANTHER" id="PTHR46648:SF1">
    <property type="entry name" value="ADENOSINE 5'-MONOPHOSPHORAMIDASE HNT1"/>
    <property type="match status" value="1"/>
</dbReference>
<dbReference type="OMA" id="YRVVMNC"/>
<keyword evidence="4" id="KW-0460">Magnesium</keyword>
<dbReference type="PROSITE" id="PS00892">
    <property type="entry name" value="HIT_1"/>
    <property type="match status" value="1"/>
</dbReference>
<gene>
    <name evidence="13" type="ORF">CTHT_0017560</name>
</gene>
<dbReference type="PANTHER" id="PTHR46648">
    <property type="entry name" value="HIT FAMILY PROTEIN 1"/>
    <property type="match status" value="1"/>
</dbReference>
<keyword evidence="3" id="KW-0378">Hydrolase</keyword>
<comment type="similarity">
    <text evidence="5">Belongs to the HINT family.</text>
</comment>
<protein>
    <recommendedName>
        <fullName evidence="7">Adenosine 5'-monophosphoramidase HNT1</fullName>
    </recommendedName>
    <alternativeName>
        <fullName evidence="8">Histidine triad nucleotide-binding protein HNT1</fullName>
    </alternativeName>
</protein>
<dbReference type="CDD" id="cd01277">
    <property type="entry name" value="HINT_subgroup"/>
    <property type="match status" value="1"/>
</dbReference>
<dbReference type="eggNOG" id="KOG3275">
    <property type="taxonomic scope" value="Eukaryota"/>
</dbReference>
<evidence type="ECO:0000259" key="12">
    <source>
        <dbReference type="PROSITE" id="PS51084"/>
    </source>
</evidence>
<evidence type="ECO:0000256" key="2">
    <source>
        <dbReference type="ARBA" id="ARBA00022741"/>
    </source>
</evidence>
<dbReference type="InterPro" id="IPR011146">
    <property type="entry name" value="HIT-like"/>
</dbReference>
<evidence type="ECO:0000256" key="7">
    <source>
        <dbReference type="ARBA" id="ARBA00074222"/>
    </source>
</evidence>
<evidence type="ECO:0000256" key="3">
    <source>
        <dbReference type="ARBA" id="ARBA00022801"/>
    </source>
</evidence>
<evidence type="ECO:0000313" key="13">
    <source>
        <dbReference type="EMBL" id="EGS22239.1"/>
    </source>
</evidence>
<dbReference type="InterPro" id="IPR039384">
    <property type="entry name" value="HINT"/>
</dbReference>
<name>G0S2K6_CHATD</name>
<dbReference type="InterPro" id="IPR019808">
    <property type="entry name" value="Histidine_triad_CS"/>
</dbReference>
<dbReference type="KEGG" id="cthr:CTHT_0017560"/>
<dbReference type="Proteomes" id="UP000008066">
    <property type="component" value="Unassembled WGS sequence"/>
</dbReference>
<dbReference type="OrthoDB" id="672793at2759"/>
<dbReference type="GO" id="GO:0000166">
    <property type="term" value="F:nucleotide binding"/>
    <property type="evidence" value="ECO:0007669"/>
    <property type="project" value="UniProtKB-KW"/>
</dbReference>
<sequence length="136" mass="15239">MASCIFCKIIKGKSSEIPCFKLVETEKSLAFLDINPLSRGHALVIPKVHGEKLTDIPDDFLTDILPIAKKLVKATGAEEYNILQNNGRGAHQEVPHVHFHMIPKPNQQEGLGIGWPIQKTDMDKLKALYEEIKDKL</sequence>
<dbReference type="FunFam" id="3.30.428.10:FF:000013">
    <property type="entry name" value="Hit family protein 1"/>
    <property type="match status" value="1"/>
</dbReference>
<evidence type="ECO:0000256" key="11">
    <source>
        <dbReference type="PROSITE-ProRule" id="PRU00464"/>
    </source>
</evidence>
<dbReference type="HOGENOM" id="CLU_056776_3_0_1"/>
<evidence type="ECO:0000256" key="8">
    <source>
        <dbReference type="ARBA" id="ARBA00076050"/>
    </source>
</evidence>
<dbReference type="InterPro" id="IPR001310">
    <property type="entry name" value="Histidine_triad_HIT"/>
</dbReference>
<evidence type="ECO:0000313" key="14">
    <source>
        <dbReference type="Proteomes" id="UP000008066"/>
    </source>
</evidence>
<evidence type="ECO:0000256" key="9">
    <source>
        <dbReference type="PIRSR" id="PIRSR601310-1"/>
    </source>
</evidence>
<evidence type="ECO:0000256" key="5">
    <source>
        <dbReference type="ARBA" id="ARBA00025764"/>
    </source>
</evidence>
<dbReference type="GO" id="GO:0009117">
    <property type="term" value="P:nucleotide metabolic process"/>
    <property type="evidence" value="ECO:0007669"/>
    <property type="project" value="TreeGrafter"/>
</dbReference>
<dbReference type="Pfam" id="PF01230">
    <property type="entry name" value="HIT"/>
    <property type="match status" value="1"/>
</dbReference>
<feature type="domain" description="HIT" evidence="12">
    <location>
        <begin position="5"/>
        <end position="111"/>
    </location>
</feature>
<dbReference type="InterPro" id="IPR036265">
    <property type="entry name" value="HIT-like_sf"/>
</dbReference>
<dbReference type="RefSeq" id="XP_006692258.1">
    <property type="nucleotide sequence ID" value="XM_006692195.1"/>
</dbReference>
<evidence type="ECO:0000256" key="1">
    <source>
        <dbReference type="ARBA" id="ARBA00001946"/>
    </source>
</evidence>